<feature type="region of interest" description="Disordered" evidence="1">
    <location>
        <begin position="28"/>
        <end position="90"/>
    </location>
</feature>
<evidence type="ECO:0000256" key="1">
    <source>
        <dbReference type="SAM" id="MobiDB-lite"/>
    </source>
</evidence>
<dbReference type="Proteomes" id="UP000476064">
    <property type="component" value="Chromosome"/>
</dbReference>
<organism evidence="2 3">
    <name type="scientific">Paenibacillus lycopersici</name>
    <dbReference type="NCBI Taxonomy" id="2704462"/>
    <lineage>
        <taxon>Bacteria</taxon>
        <taxon>Bacillati</taxon>
        <taxon>Bacillota</taxon>
        <taxon>Bacilli</taxon>
        <taxon>Bacillales</taxon>
        <taxon>Paenibacillaceae</taxon>
        <taxon>Paenibacillus</taxon>
    </lineage>
</organism>
<gene>
    <name evidence="2" type="ORF">GXP70_02495</name>
</gene>
<evidence type="ECO:0000313" key="2">
    <source>
        <dbReference type="EMBL" id="QHT58938.1"/>
    </source>
</evidence>
<proteinExistence type="predicted"/>
<sequence length="301" mass="32596">MMRHNEGAARAVAAIGAAALMLLGGCASEEERSHSPETVRQQDAAAATTDEAASHEGVSGMTITDDATASEAKVEHDPEPTNREPDASLPEKGIYLYTDSEGNAQLQIGELRQQMDWTYKTPRNVMPVLQAQDYDGDGQEELAAVLDLGSGTGISLYELHVVEYRGVDMPAGQQVLDHRFVPEDYLNQLEKAIQFKKTSRNGELFGQLTLDGQPHEVSLKAYQADFGADHIQDRLGYGNVVMFTADRQGLQLIAAVGVAVEGVLEPQYIGEIKANVTYAAGGEFLLDQFGFTAYVPRSSDS</sequence>
<dbReference type="PROSITE" id="PS51257">
    <property type="entry name" value="PROKAR_LIPOPROTEIN"/>
    <property type="match status" value="1"/>
</dbReference>
<protein>
    <submittedName>
        <fullName evidence="2">Uncharacterized protein</fullName>
    </submittedName>
</protein>
<accession>A0A6C0FP94</accession>
<dbReference type="KEGG" id="plyc:GXP70_02495"/>
<evidence type="ECO:0000313" key="3">
    <source>
        <dbReference type="Proteomes" id="UP000476064"/>
    </source>
</evidence>
<dbReference type="EMBL" id="CP048209">
    <property type="protein sequence ID" value="QHT58938.1"/>
    <property type="molecule type" value="Genomic_DNA"/>
</dbReference>
<dbReference type="AlphaFoldDB" id="A0A6C0FP94"/>
<dbReference type="RefSeq" id="WP_162355006.1">
    <property type="nucleotide sequence ID" value="NZ_CP048209.1"/>
</dbReference>
<feature type="compositionally biased region" description="Basic and acidic residues" evidence="1">
    <location>
        <begin position="72"/>
        <end position="86"/>
    </location>
</feature>
<reference evidence="2 3" key="1">
    <citation type="submission" date="2020-01" db="EMBL/GenBank/DDBJ databases">
        <title>Paenibacillus sp. nov., isolated from tomato rhizosphere.</title>
        <authorList>
            <person name="Weon H.-Y."/>
            <person name="Lee S.A."/>
        </authorList>
    </citation>
    <scope>NUCLEOTIDE SEQUENCE [LARGE SCALE GENOMIC DNA]</scope>
    <source>
        <strain evidence="2 3">12200R-189</strain>
    </source>
</reference>
<keyword evidence="3" id="KW-1185">Reference proteome</keyword>
<name>A0A6C0FP94_9BACL</name>